<feature type="compositionally biased region" description="Low complexity" evidence="3">
    <location>
        <begin position="147"/>
        <end position="159"/>
    </location>
</feature>
<dbReference type="OrthoDB" id="546434at2759"/>
<accession>F4PLH6</accession>
<feature type="compositionally biased region" description="Polar residues" evidence="3">
    <location>
        <begin position="256"/>
        <end position="270"/>
    </location>
</feature>
<dbReference type="SMART" id="SM00229">
    <property type="entry name" value="RasGEFN"/>
    <property type="match status" value="1"/>
</dbReference>
<dbReference type="PROSITE" id="PS50212">
    <property type="entry name" value="RASGEF_NTER"/>
    <property type="match status" value="1"/>
</dbReference>
<dbReference type="EMBL" id="GL883008">
    <property type="protein sequence ID" value="EGG23398.1"/>
    <property type="molecule type" value="Genomic_DNA"/>
</dbReference>
<feature type="compositionally biased region" description="Low complexity" evidence="3">
    <location>
        <begin position="271"/>
        <end position="293"/>
    </location>
</feature>
<feature type="compositionally biased region" description="Polar residues" evidence="3">
    <location>
        <begin position="307"/>
        <end position="320"/>
    </location>
</feature>
<dbReference type="AlphaFoldDB" id="F4PLH6"/>
<feature type="region of interest" description="Disordered" evidence="3">
    <location>
        <begin position="1"/>
        <end position="22"/>
    </location>
</feature>
<proteinExistence type="predicted"/>
<dbReference type="Pfam" id="PF00617">
    <property type="entry name" value="RasGEF"/>
    <property type="match status" value="1"/>
</dbReference>
<dbReference type="OMA" id="KASYECE"/>
<keyword evidence="7" id="KW-1185">Reference proteome</keyword>
<feature type="compositionally biased region" description="Low complexity" evidence="3">
    <location>
        <begin position="351"/>
        <end position="394"/>
    </location>
</feature>
<dbReference type="InterPro" id="IPR023578">
    <property type="entry name" value="Ras_GEF_dom_sf"/>
</dbReference>
<dbReference type="InterPro" id="IPR008937">
    <property type="entry name" value="Ras-like_GEF"/>
</dbReference>
<dbReference type="GO" id="GO:0005085">
    <property type="term" value="F:guanyl-nucleotide exchange factor activity"/>
    <property type="evidence" value="ECO:0007669"/>
    <property type="project" value="UniProtKB-KW"/>
</dbReference>
<dbReference type="PANTHER" id="PTHR23113">
    <property type="entry name" value="GUANINE NUCLEOTIDE EXCHANGE FACTOR"/>
    <property type="match status" value="1"/>
</dbReference>
<dbReference type="CDD" id="cd06224">
    <property type="entry name" value="REM"/>
    <property type="match status" value="1"/>
</dbReference>
<dbReference type="SUPFAM" id="SSF48366">
    <property type="entry name" value="Ras GEF"/>
    <property type="match status" value="1"/>
</dbReference>
<dbReference type="SMART" id="SM00147">
    <property type="entry name" value="RasGEF"/>
    <property type="match status" value="1"/>
</dbReference>
<dbReference type="GeneID" id="14875731"/>
<evidence type="ECO:0000256" key="1">
    <source>
        <dbReference type="ARBA" id="ARBA00022658"/>
    </source>
</evidence>
<dbReference type="KEGG" id="dfa:DFA_05530"/>
<evidence type="ECO:0000259" key="4">
    <source>
        <dbReference type="PROSITE" id="PS50009"/>
    </source>
</evidence>
<dbReference type="GO" id="GO:0005886">
    <property type="term" value="C:plasma membrane"/>
    <property type="evidence" value="ECO:0007669"/>
    <property type="project" value="TreeGrafter"/>
</dbReference>
<dbReference type="GO" id="GO:0007265">
    <property type="term" value="P:Ras protein signal transduction"/>
    <property type="evidence" value="ECO:0007669"/>
    <property type="project" value="EnsemblProtists"/>
</dbReference>
<dbReference type="Pfam" id="PF00618">
    <property type="entry name" value="RasGEF_N"/>
    <property type="match status" value="1"/>
</dbReference>
<dbReference type="GO" id="GO:0043052">
    <property type="term" value="P:thermotaxis"/>
    <property type="evidence" value="ECO:0007669"/>
    <property type="project" value="EnsemblProtists"/>
</dbReference>
<dbReference type="PANTHER" id="PTHR23113:SF362">
    <property type="entry name" value="RAS GUANINE NUCLEOTIDE EXCHANGE FACTOR E"/>
    <property type="match status" value="1"/>
</dbReference>
<evidence type="ECO:0000313" key="6">
    <source>
        <dbReference type="EMBL" id="EGG23398.1"/>
    </source>
</evidence>
<feature type="compositionally biased region" description="Low complexity" evidence="3">
    <location>
        <begin position="403"/>
        <end position="418"/>
    </location>
</feature>
<feature type="compositionally biased region" description="Low complexity" evidence="3">
    <location>
        <begin position="190"/>
        <end position="200"/>
    </location>
</feature>
<feature type="region of interest" description="Disordered" evidence="3">
    <location>
        <begin position="106"/>
        <end position="293"/>
    </location>
</feature>
<protein>
    <submittedName>
        <fullName evidence="6">Leucine-rich repeat-containing protein</fullName>
    </submittedName>
</protein>
<feature type="region of interest" description="Disordered" evidence="3">
    <location>
        <begin position="307"/>
        <end position="418"/>
    </location>
</feature>
<dbReference type="GO" id="GO:0046956">
    <property type="term" value="P:positive phototaxis"/>
    <property type="evidence" value="ECO:0007669"/>
    <property type="project" value="EnsemblProtists"/>
</dbReference>
<feature type="region of interest" description="Disordered" evidence="3">
    <location>
        <begin position="833"/>
        <end position="855"/>
    </location>
</feature>
<dbReference type="GO" id="GO:1903014">
    <property type="term" value="P:cellular response to differentiation-inducing factor 1"/>
    <property type="evidence" value="ECO:0007669"/>
    <property type="project" value="EnsemblProtists"/>
</dbReference>
<dbReference type="RefSeq" id="XP_004361249.1">
    <property type="nucleotide sequence ID" value="XM_004361192.1"/>
</dbReference>
<dbReference type="Gene3D" id="1.20.870.10">
    <property type="entry name" value="Son of sevenless (SoS) protein Chain: S domain 1"/>
    <property type="match status" value="1"/>
</dbReference>
<dbReference type="CDD" id="cd00155">
    <property type="entry name" value="RasGEF"/>
    <property type="match status" value="1"/>
</dbReference>
<sequence length="872" mass="95623">MINSSNSTIQQQQQQQQQGGAVGRGMVLTNDTFLMRINELEVGVSYYHIISQYIGNESVGSSKRSSQLSLSLSVSLNCRHFFEDNKDLSSCLSDIYNSLSITDIQPTTAESNNNNTVANKHIRSKTEKALPTPPPRLNHIGSNGHPTTTNNNNNNSNNSVISPRRPTLLTRSNSETSFESKMGNNHNGMSDDLSSSGSSSATTPPNGKNGNWSAGAVTPKQRSDSIVVGINPNKDPFQRLNNSSSSGSSLPSSPNRILNGSPQNSRENLMSHSSSSTPSNQSPPYSPASLASSTNSVGAYPYNSVPAGSSGSVNSSPQLLSTSPSVEPISLSSSITSADAIKRRPVPIPSIPNRRPPSQTSPTTPSAPMAPLPLVRTASAAPKPISTSPSSSYGTPPPIVPRTSISASTDSLSSSAEDLQTNAILEEPEENPDDPNLVLVKNENGNYLVRGGTLEKLVLRLSYDKSHDTDFAAAFLLTYRSFTTPADLMEMLIKSYNSIGGSSIADEKKRKITRLRVANVVKMWLGEHFHDFEEDSVLVLKLDQFINNQIIPEMDGIGKNLKKLLYHEKVTPVPTFSSAPPPSLAPKAKDPSFIDLDPMEVARQMTLIESDLYRKIDPKECLNQGWNKTDKEERSPNIMAFIRRFNAVSIWVATEVVRAEKIKERVSIVKRFILVAQKCREIGNFNGCMEILSGLQQTSVYRLSKTWEKLESKPLIKNVYDELLDVMVKSKNHKEYRAALHSCHPPCIPYLGVYLTDLTFIEDGMKNTLNGRDELINFEKRRKISVVIREIKQYQQSPYNFSVEEVTCRYLKTLPSFTEKALYKASLSCEAKESRNGSTDGSTSGGSGGAGPSLKKELSQSILKFKDYLNNN</sequence>
<name>F4PLH6_CACFS</name>
<dbReference type="InterPro" id="IPR036964">
    <property type="entry name" value="RASGEF_cat_dom_sf"/>
</dbReference>
<evidence type="ECO:0000259" key="5">
    <source>
        <dbReference type="PROSITE" id="PS50212"/>
    </source>
</evidence>
<gene>
    <name evidence="6" type="primary">gefAA</name>
    <name evidence="6" type="ORF">DFA_05530</name>
</gene>
<dbReference type="InterPro" id="IPR001895">
    <property type="entry name" value="RASGEF_cat_dom"/>
</dbReference>
<dbReference type="PROSITE" id="PS50009">
    <property type="entry name" value="RASGEF_CAT"/>
    <property type="match status" value="1"/>
</dbReference>
<evidence type="ECO:0000313" key="7">
    <source>
        <dbReference type="Proteomes" id="UP000007797"/>
    </source>
</evidence>
<dbReference type="Gene3D" id="1.10.840.10">
    <property type="entry name" value="Ras guanine-nucleotide exchange factors catalytic domain"/>
    <property type="match status" value="1"/>
</dbReference>
<keyword evidence="1 2" id="KW-0344">Guanine-nucleotide releasing factor</keyword>
<evidence type="ECO:0000256" key="3">
    <source>
        <dbReference type="SAM" id="MobiDB-lite"/>
    </source>
</evidence>
<dbReference type="GO" id="GO:0034504">
    <property type="term" value="P:protein localization to nucleus"/>
    <property type="evidence" value="ECO:0007669"/>
    <property type="project" value="EnsemblProtists"/>
</dbReference>
<evidence type="ECO:0000256" key="2">
    <source>
        <dbReference type="PROSITE-ProRule" id="PRU00168"/>
    </source>
</evidence>
<feature type="compositionally biased region" description="Polar residues" evidence="3">
    <location>
        <begin position="106"/>
        <end position="118"/>
    </location>
</feature>
<feature type="compositionally biased region" description="Low complexity" evidence="3">
    <location>
        <begin position="240"/>
        <end position="255"/>
    </location>
</feature>
<feature type="domain" description="N-terminal Ras-GEF" evidence="5">
    <location>
        <begin position="445"/>
        <end position="569"/>
    </location>
</feature>
<feature type="compositionally biased region" description="Polar residues" evidence="3">
    <location>
        <begin position="169"/>
        <end position="188"/>
    </location>
</feature>
<feature type="domain" description="Ras-GEF" evidence="4">
    <location>
        <begin position="597"/>
        <end position="832"/>
    </location>
</feature>
<dbReference type="STRING" id="1054147.F4PLH6"/>
<dbReference type="InterPro" id="IPR019804">
    <property type="entry name" value="Ras_G-nucl-exch_fac_CS"/>
</dbReference>
<reference evidence="7" key="1">
    <citation type="journal article" date="2011" name="Genome Res.">
        <title>Phylogeny-wide analysis of social amoeba genomes highlights ancient origins for complex intercellular communication.</title>
        <authorList>
            <person name="Heidel A.J."/>
            <person name="Lawal H.M."/>
            <person name="Felder M."/>
            <person name="Schilde C."/>
            <person name="Helps N.R."/>
            <person name="Tunggal B."/>
            <person name="Rivero F."/>
            <person name="John U."/>
            <person name="Schleicher M."/>
            <person name="Eichinger L."/>
            <person name="Platzer M."/>
            <person name="Noegel A.A."/>
            <person name="Schaap P."/>
            <person name="Gloeckner G."/>
        </authorList>
    </citation>
    <scope>NUCLEOTIDE SEQUENCE [LARGE SCALE GENOMIC DNA]</scope>
    <source>
        <strain evidence="7">SH3</strain>
    </source>
</reference>
<dbReference type="PROSITE" id="PS00720">
    <property type="entry name" value="RASGEF"/>
    <property type="match status" value="1"/>
</dbReference>
<dbReference type="InterPro" id="IPR000651">
    <property type="entry name" value="Ras-like_Gua-exchang_fac_N"/>
</dbReference>
<dbReference type="Proteomes" id="UP000007797">
    <property type="component" value="Unassembled WGS sequence"/>
</dbReference>
<feature type="compositionally biased region" description="Polar residues" evidence="3">
    <location>
        <begin position="201"/>
        <end position="212"/>
    </location>
</feature>
<organism evidence="6 7">
    <name type="scientific">Cavenderia fasciculata</name>
    <name type="common">Slime mold</name>
    <name type="synonym">Dictyostelium fasciculatum</name>
    <dbReference type="NCBI Taxonomy" id="261658"/>
    <lineage>
        <taxon>Eukaryota</taxon>
        <taxon>Amoebozoa</taxon>
        <taxon>Evosea</taxon>
        <taxon>Eumycetozoa</taxon>
        <taxon>Dictyostelia</taxon>
        <taxon>Acytosteliales</taxon>
        <taxon>Cavenderiaceae</taxon>
        <taxon>Cavenderia</taxon>
    </lineage>
</organism>
<feature type="compositionally biased region" description="Low complexity" evidence="3">
    <location>
        <begin position="321"/>
        <end position="337"/>
    </location>
</feature>